<accession>A0AAV7SXR2</accession>
<organism evidence="1 2">
    <name type="scientific">Pleurodeles waltl</name>
    <name type="common">Iberian ribbed newt</name>
    <dbReference type="NCBI Taxonomy" id="8319"/>
    <lineage>
        <taxon>Eukaryota</taxon>
        <taxon>Metazoa</taxon>
        <taxon>Chordata</taxon>
        <taxon>Craniata</taxon>
        <taxon>Vertebrata</taxon>
        <taxon>Euteleostomi</taxon>
        <taxon>Amphibia</taxon>
        <taxon>Batrachia</taxon>
        <taxon>Caudata</taxon>
        <taxon>Salamandroidea</taxon>
        <taxon>Salamandridae</taxon>
        <taxon>Pleurodelinae</taxon>
        <taxon>Pleurodeles</taxon>
    </lineage>
</organism>
<name>A0AAV7SXR2_PLEWA</name>
<dbReference type="AlphaFoldDB" id="A0AAV7SXR2"/>
<dbReference type="Proteomes" id="UP001066276">
    <property type="component" value="Chromosome 4_1"/>
</dbReference>
<gene>
    <name evidence="1" type="ORF">NDU88_000690</name>
</gene>
<reference evidence="1" key="1">
    <citation type="journal article" date="2022" name="bioRxiv">
        <title>Sequencing and chromosome-scale assembly of the giantPleurodeles waltlgenome.</title>
        <authorList>
            <person name="Brown T."/>
            <person name="Elewa A."/>
            <person name="Iarovenko S."/>
            <person name="Subramanian E."/>
            <person name="Araus A.J."/>
            <person name="Petzold A."/>
            <person name="Susuki M."/>
            <person name="Suzuki K.-i.T."/>
            <person name="Hayashi T."/>
            <person name="Toyoda A."/>
            <person name="Oliveira C."/>
            <person name="Osipova E."/>
            <person name="Leigh N.D."/>
            <person name="Simon A."/>
            <person name="Yun M.H."/>
        </authorList>
    </citation>
    <scope>NUCLEOTIDE SEQUENCE</scope>
    <source>
        <strain evidence="1">20211129_DDA</strain>
        <tissue evidence="1">Liver</tissue>
    </source>
</reference>
<evidence type="ECO:0000313" key="2">
    <source>
        <dbReference type="Proteomes" id="UP001066276"/>
    </source>
</evidence>
<keyword evidence="2" id="KW-1185">Reference proteome</keyword>
<sequence>MRPRRGQCHQLEADLHHLEGEFGVAPSDADSDFTSISLITQKAIHTIENTNGLARSRITPRAKPISRAAGCVGFSCALELERRVERLRRCRRT</sequence>
<proteinExistence type="predicted"/>
<evidence type="ECO:0000313" key="1">
    <source>
        <dbReference type="EMBL" id="KAJ1168776.1"/>
    </source>
</evidence>
<dbReference type="EMBL" id="JANPWB010000007">
    <property type="protein sequence ID" value="KAJ1168776.1"/>
    <property type="molecule type" value="Genomic_DNA"/>
</dbReference>
<comment type="caution">
    <text evidence="1">The sequence shown here is derived from an EMBL/GenBank/DDBJ whole genome shotgun (WGS) entry which is preliminary data.</text>
</comment>
<protein>
    <submittedName>
        <fullName evidence="1">Uncharacterized protein</fullName>
    </submittedName>
</protein>